<feature type="region of interest" description="Disordered" evidence="1">
    <location>
        <begin position="559"/>
        <end position="594"/>
    </location>
</feature>
<reference evidence="2 3" key="1">
    <citation type="submission" date="2024-09" db="EMBL/GenBank/DDBJ databases">
        <authorList>
            <person name="Sun Q."/>
            <person name="Mori K."/>
        </authorList>
    </citation>
    <scope>NUCLEOTIDE SEQUENCE [LARGE SCALE GENOMIC DNA]</scope>
    <source>
        <strain evidence="2 3">CCM 7650</strain>
    </source>
</reference>
<organism evidence="2 3">
    <name type="scientific">Fontibacter flavus</name>
    <dbReference type="NCBI Taxonomy" id="654838"/>
    <lineage>
        <taxon>Bacteria</taxon>
        <taxon>Pseudomonadati</taxon>
        <taxon>Bacteroidota</taxon>
        <taxon>Cytophagia</taxon>
        <taxon>Cytophagales</taxon>
        <taxon>Cyclobacteriaceae</taxon>
        <taxon>Fontibacter</taxon>
    </lineage>
</organism>
<evidence type="ECO:0000313" key="2">
    <source>
        <dbReference type="EMBL" id="MFC0264517.1"/>
    </source>
</evidence>
<name>A0ABV6FXA3_9BACT</name>
<protein>
    <submittedName>
        <fullName evidence="2">DUF748 domain-containing protein</fullName>
    </submittedName>
</protein>
<evidence type="ECO:0000313" key="3">
    <source>
        <dbReference type="Proteomes" id="UP001589797"/>
    </source>
</evidence>
<dbReference type="EMBL" id="JBHLWI010000057">
    <property type="protein sequence ID" value="MFC0264517.1"/>
    <property type="molecule type" value="Genomic_DNA"/>
</dbReference>
<keyword evidence="3" id="KW-1185">Reference proteome</keyword>
<accession>A0ABV6FXA3</accession>
<dbReference type="RefSeq" id="WP_382389074.1">
    <property type="nucleotide sequence ID" value="NZ_JBHLWI010000057.1"/>
</dbReference>
<comment type="caution">
    <text evidence="2">The sequence shown here is derived from an EMBL/GenBank/DDBJ whole genome shotgun (WGS) entry which is preliminary data.</text>
</comment>
<proteinExistence type="predicted"/>
<evidence type="ECO:0000256" key="1">
    <source>
        <dbReference type="SAM" id="MobiDB-lite"/>
    </source>
</evidence>
<gene>
    <name evidence="2" type="ORF">ACFFIP_17650</name>
</gene>
<dbReference type="Proteomes" id="UP001589797">
    <property type="component" value="Unassembled WGS sequence"/>
</dbReference>
<sequence>MKKFFFWFLGVLFLVFLIARGVPFLINQYLNHHADRIVTNMITRTSSFGNHEVSFGDIRLDYDYFGTYLKISNISVRPSSLIDQKAVKVNLKADQVDITGFQWYTFLFKNTISVDSAKLENIKIISSSPPFESLHFEPKQNKRAEGKDYDLIEVKYFDLRDFSVELRDNIHDSLKAELVDMNLRTIDFQLTKEDIQNPQSLFQVGWVHGKINKVAFHFDQFRQYVEVRDIELDTESKSMAFGHMGLLNKLPKYEYTSKFEDRQSYIKIDEAKLKLQGVNFEQYLRNGIIEVDSVYVDNLQLELFVDKRKPENLDKRPQMLRQVFQNLKQVIHIDHVVLANSHILIEERPDNLSPRSATLFFSEVGASIRNISNYPERRMDNHMLDVDLTAKLMGQGSLQSTIRYNLDDAAGNFWLKGTLGKLDLRLLNTMLEPEAKASFKSGVVNRLDFNIAGNDLEGTGDLIIRYDNLELELLNKDFEKDQNIFRKIGAFLANKIIIKSSNPNNKGDLKKGQVFFRRETHKSVFNYWWKLIFSGLKSTVTGEDIDAMRKRDLERKSEAVLSNQTKVQSQRKEEKVKTAPVSKQKRRLGEEEKK</sequence>